<proteinExistence type="inferred from homology"/>
<keyword evidence="4" id="KW-1185">Reference proteome</keyword>
<comment type="caution">
    <text evidence="3">The sequence shown here is derived from an EMBL/GenBank/DDBJ whole genome shotgun (WGS) entry which is preliminary data.</text>
</comment>
<dbReference type="EMBL" id="JBHUDE010000002">
    <property type="protein sequence ID" value="MFD1606116.1"/>
    <property type="molecule type" value="Genomic_DNA"/>
</dbReference>
<dbReference type="InterPro" id="IPR007837">
    <property type="entry name" value="DinB"/>
</dbReference>
<protein>
    <submittedName>
        <fullName evidence="3">DinB family protein</fullName>
    </submittedName>
</protein>
<dbReference type="SUPFAM" id="SSF109854">
    <property type="entry name" value="DinB/YfiT-like putative metalloenzymes"/>
    <property type="match status" value="1"/>
</dbReference>
<evidence type="ECO:0000256" key="1">
    <source>
        <dbReference type="ARBA" id="ARBA00008635"/>
    </source>
</evidence>
<reference evidence="4" key="1">
    <citation type="journal article" date="2019" name="Int. J. Syst. Evol. Microbiol.">
        <title>The Global Catalogue of Microorganisms (GCM) 10K type strain sequencing project: providing services to taxonomists for standard genome sequencing and annotation.</title>
        <authorList>
            <consortium name="The Broad Institute Genomics Platform"/>
            <consortium name="The Broad Institute Genome Sequencing Center for Infectious Disease"/>
            <person name="Wu L."/>
            <person name="Ma J."/>
        </authorList>
    </citation>
    <scope>NUCLEOTIDE SEQUENCE [LARGE SCALE GENOMIC DNA]</scope>
    <source>
        <strain evidence="4">CGMCC 1.12376</strain>
    </source>
</reference>
<dbReference type="Gene3D" id="1.20.120.450">
    <property type="entry name" value="dinb family like domain"/>
    <property type="match status" value="1"/>
</dbReference>
<dbReference type="Pfam" id="PF05163">
    <property type="entry name" value="DinB"/>
    <property type="match status" value="1"/>
</dbReference>
<keyword evidence="2" id="KW-0479">Metal-binding</keyword>
<organism evidence="3 4">
    <name type="scientific">Oceanobacillus luteolus</name>
    <dbReference type="NCBI Taxonomy" id="1274358"/>
    <lineage>
        <taxon>Bacteria</taxon>
        <taxon>Bacillati</taxon>
        <taxon>Bacillota</taxon>
        <taxon>Bacilli</taxon>
        <taxon>Bacillales</taxon>
        <taxon>Bacillaceae</taxon>
        <taxon>Oceanobacillus</taxon>
    </lineage>
</organism>
<sequence length="155" mass="18380">MLDMFLYNWQIREDWFDFCKNISEENLTKKRVGGFGSFLHNLFHVIDCEQIWINQLKGTQVLVKDFNSISNLEEVIEFSNTTKSQTLNYLQSYNSDIEKRVLEVKSKNGKTYHFPYEKVLQHIITHEVHHIGQLSVWAREIGKKPISSDLLFRQI</sequence>
<evidence type="ECO:0000313" key="4">
    <source>
        <dbReference type="Proteomes" id="UP001597221"/>
    </source>
</evidence>
<gene>
    <name evidence="3" type="ORF">ACFSBH_00225</name>
</gene>
<name>A0ABW4HKT8_9BACI</name>
<dbReference type="PANTHER" id="PTHR37302:SF3">
    <property type="entry name" value="DAMAGE-INDUCIBLE PROTEIN DINB"/>
    <property type="match status" value="1"/>
</dbReference>
<comment type="similarity">
    <text evidence="1">Belongs to the DinB family.</text>
</comment>
<dbReference type="PANTHER" id="PTHR37302">
    <property type="entry name" value="SLR1116 PROTEIN"/>
    <property type="match status" value="1"/>
</dbReference>
<dbReference type="RefSeq" id="WP_379595480.1">
    <property type="nucleotide sequence ID" value="NZ_JBHUDE010000002.1"/>
</dbReference>
<evidence type="ECO:0000256" key="2">
    <source>
        <dbReference type="ARBA" id="ARBA00022723"/>
    </source>
</evidence>
<evidence type="ECO:0000313" key="3">
    <source>
        <dbReference type="EMBL" id="MFD1606116.1"/>
    </source>
</evidence>
<accession>A0ABW4HKT8</accession>
<dbReference type="InterPro" id="IPR034660">
    <property type="entry name" value="DinB/YfiT-like"/>
</dbReference>
<dbReference type="Proteomes" id="UP001597221">
    <property type="component" value="Unassembled WGS sequence"/>
</dbReference>